<dbReference type="WBParaSite" id="ECPE_0001394801-mRNA-1">
    <property type="protein sequence ID" value="ECPE_0001394801-mRNA-1"/>
    <property type="gene ID" value="ECPE_0001394801"/>
</dbReference>
<name>A0A183B3X3_9TREM</name>
<accession>A0A183B3X3</accession>
<organism evidence="3">
    <name type="scientific">Echinostoma caproni</name>
    <dbReference type="NCBI Taxonomy" id="27848"/>
    <lineage>
        <taxon>Eukaryota</taxon>
        <taxon>Metazoa</taxon>
        <taxon>Spiralia</taxon>
        <taxon>Lophotrochozoa</taxon>
        <taxon>Platyhelminthes</taxon>
        <taxon>Trematoda</taxon>
        <taxon>Digenea</taxon>
        <taxon>Plagiorchiida</taxon>
        <taxon>Echinostomata</taxon>
        <taxon>Echinostomatoidea</taxon>
        <taxon>Echinostomatidae</taxon>
        <taxon>Echinostoma</taxon>
    </lineage>
</organism>
<dbReference type="EMBL" id="UZAN01056259">
    <property type="protein sequence ID" value="VDP91180.1"/>
    <property type="molecule type" value="Genomic_DNA"/>
</dbReference>
<protein>
    <submittedName>
        <fullName evidence="3">DUF4485 domain-containing protein</fullName>
    </submittedName>
</protein>
<dbReference type="InterPro" id="IPR038792">
    <property type="entry name" value="CFAP97D1/2"/>
</dbReference>
<reference evidence="3" key="1">
    <citation type="submission" date="2016-06" db="UniProtKB">
        <authorList>
            <consortium name="WormBaseParasite"/>
        </authorList>
    </citation>
    <scope>IDENTIFICATION</scope>
</reference>
<dbReference type="OrthoDB" id="2163395at2759"/>
<dbReference type="Proteomes" id="UP000272942">
    <property type="component" value="Unassembled WGS sequence"/>
</dbReference>
<evidence type="ECO:0000313" key="2">
    <source>
        <dbReference type="Proteomes" id="UP000272942"/>
    </source>
</evidence>
<dbReference type="PANTHER" id="PTHR33768">
    <property type="entry name" value="MIP11318P"/>
    <property type="match status" value="1"/>
</dbReference>
<proteinExistence type="predicted"/>
<reference evidence="1 2" key="2">
    <citation type="submission" date="2018-11" db="EMBL/GenBank/DDBJ databases">
        <authorList>
            <consortium name="Pathogen Informatics"/>
        </authorList>
    </citation>
    <scope>NUCLEOTIDE SEQUENCE [LARGE SCALE GENOMIC DNA]</scope>
    <source>
        <strain evidence="1 2">Egypt</strain>
    </source>
</reference>
<gene>
    <name evidence="1" type="ORF">ECPE_LOCUS13908</name>
</gene>
<dbReference type="AlphaFoldDB" id="A0A183B3X3"/>
<evidence type="ECO:0000313" key="3">
    <source>
        <dbReference type="WBParaSite" id="ECPE_0001394801-mRNA-1"/>
    </source>
</evidence>
<dbReference type="PANTHER" id="PTHR33768:SF3">
    <property type="entry name" value="MIP11318P"/>
    <property type="match status" value="1"/>
</dbReference>
<evidence type="ECO:0000313" key="1">
    <source>
        <dbReference type="EMBL" id="VDP91180.1"/>
    </source>
</evidence>
<sequence length="191" mass="22575">MTIALSSLNEEFRKREVDRIMRDNEELFKRMKQRLTNTRRPRWEDSWANTLIYLDNISKYPTTTCKDETEQEKDRQKLSREDDKSIRPFVETVENKALEMISTLDPNHMVLNLNDPEIRRDPDYCKLVQAEPVDEPPEAVRGFVATVIQTALQHVYEQGLRSDPSKTPENAYRLLEVVRYPSDNRKTDMID</sequence>
<keyword evidence="2" id="KW-1185">Reference proteome</keyword>